<evidence type="ECO:0000256" key="2">
    <source>
        <dbReference type="ARBA" id="ARBA00004370"/>
    </source>
</evidence>
<comment type="catalytic activity">
    <reaction evidence="1">
        <text>ATP + protein L-histidine = ADP + protein N-phospho-L-histidine.</text>
        <dbReference type="EC" id="2.7.13.3"/>
    </reaction>
</comment>
<evidence type="ECO:0000256" key="11">
    <source>
        <dbReference type="SAM" id="Phobius"/>
    </source>
</evidence>
<dbReference type="Gene3D" id="6.10.340.10">
    <property type="match status" value="1"/>
</dbReference>
<keyword evidence="8 11" id="KW-1133">Transmembrane helix</keyword>
<dbReference type="InterPro" id="IPR036890">
    <property type="entry name" value="HATPase_C_sf"/>
</dbReference>
<proteinExistence type="predicted"/>
<dbReference type="InterPro" id="IPR005467">
    <property type="entry name" value="His_kinase_dom"/>
</dbReference>
<evidence type="ECO:0000256" key="4">
    <source>
        <dbReference type="ARBA" id="ARBA00022553"/>
    </source>
</evidence>
<dbReference type="PROSITE" id="PS50109">
    <property type="entry name" value="HIS_KIN"/>
    <property type="match status" value="1"/>
</dbReference>
<feature type="domain" description="Histidine kinase" evidence="12">
    <location>
        <begin position="245"/>
        <end position="459"/>
    </location>
</feature>
<keyword evidence="4" id="KW-0597">Phosphoprotein</keyword>
<keyword evidence="10 11" id="KW-0472">Membrane</keyword>
<dbReference type="SUPFAM" id="SSF47384">
    <property type="entry name" value="Homodimeric domain of signal transducing histidine kinase"/>
    <property type="match status" value="1"/>
</dbReference>
<dbReference type="Pfam" id="PF00512">
    <property type="entry name" value="HisKA"/>
    <property type="match status" value="1"/>
</dbReference>
<dbReference type="SUPFAM" id="SSF158472">
    <property type="entry name" value="HAMP domain-like"/>
    <property type="match status" value="1"/>
</dbReference>
<dbReference type="SUPFAM" id="SSF55874">
    <property type="entry name" value="ATPase domain of HSP90 chaperone/DNA topoisomerase II/histidine kinase"/>
    <property type="match status" value="1"/>
</dbReference>
<keyword evidence="7 14" id="KW-0418">Kinase</keyword>
<evidence type="ECO:0000256" key="9">
    <source>
        <dbReference type="ARBA" id="ARBA00023012"/>
    </source>
</evidence>
<evidence type="ECO:0000259" key="13">
    <source>
        <dbReference type="PROSITE" id="PS50885"/>
    </source>
</evidence>
<keyword evidence="9" id="KW-0902">Two-component regulatory system</keyword>
<evidence type="ECO:0000313" key="14">
    <source>
        <dbReference type="EMBL" id="MFH6771320.1"/>
    </source>
</evidence>
<dbReference type="GO" id="GO:0016301">
    <property type="term" value="F:kinase activity"/>
    <property type="evidence" value="ECO:0007669"/>
    <property type="project" value="UniProtKB-KW"/>
</dbReference>
<dbReference type="SMART" id="SM00304">
    <property type="entry name" value="HAMP"/>
    <property type="match status" value="1"/>
</dbReference>
<evidence type="ECO:0000256" key="6">
    <source>
        <dbReference type="ARBA" id="ARBA00022692"/>
    </source>
</evidence>
<dbReference type="InterPro" id="IPR004358">
    <property type="entry name" value="Sig_transdc_His_kin-like_C"/>
</dbReference>
<evidence type="ECO:0000256" key="10">
    <source>
        <dbReference type="ARBA" id="ARBA00023136"/>
    </source>
</evidence>
<dbReference type="Gene3D" id="1.10.287.130">
    <property type="match status" value="1"/>
</dbReference>
<dbReference type="InterPro" id="IPR003594">
    <property type="entry name" value="HATPase_dom"/>
</dbReference>
<feature type="transmembrane region" description="Helical" evidence="11">
    <location>
        <begin position="12"/>
        <end position="32"/>
    </location>
</feature>
<dbReference type="InterPro" id="IPR050428">
    <property type="entry name" value="TCS_sensor_his_kinase"/>
</dbReference>
<name>A0ABW7MXA5_9FLAO</name>
<dbReference type="InterPro" id="IPR003661">
    <property type="entry name" value="HisK_dim/P_dom"/>
</dbReference>
<dbReference type="SMART" id="SM00388">
    <property type="entry name" value="HisKA"/>
    <property type="match status" value="1"/>
</dbReference>
<dbReference type="Pfam" id="PF02518">
    <property type="entry name" value="HATPase_c"/>
    <property type="match status" value="1"/>
</dbReference>
<organism evidence="14 15">
    <name type="scientific">Gaetbulibacter aestuarii</name>
    <dbReference type="NCBI Taxonomy" id="1502358"/>
    <lineage>
        <taxon>Bacteria</taxon>
        <taxon>Pseudomonadati</taxon>
        <taxon>Bacteroidota</taxon>
        <taxon>Flavobacteriia</taxon>
        <taxon>Flavobacteriales</taxon>
        <taxon>Flavobacteriaceae</taxon>
        <taxon>Gaetbulibacter</taxon>
    </lineage>
</organism>
<dbReference type="PROSITE" id="PS50885">
    <property type="entry name" value="HAMP"/>
    <property type="match status" value="1"/>
</dbReference>
<reference evidence="14 15" key="1">
    <citation type="submission" date="2024-02" db="EMBL/GenBank/DDBJ databases">
        <title>A Gaetbulibacter species isolated from tidal flats and genomic insights of their niches.</title>
        <authorList>
            <person name="Ye Y."/>
        </authorList>
    </citation>
    <scope>NUCLEOTIDE SEQUENCE [LARGE SCALE GENOMIC DNA]</scope>
    <source>
        <strain evidence="14 15">KYW382</strain>
    </source>
</reference>
<evidence type="ECO:0000256" key="7">
    <source>
        <dbReference type="ARBA" id="ARBA00022777"/>
    </source>
</evidence>
<evidence type="ECO:0000259" key="12">
    <source>
        <dbReference type="PROSITE" id="PS50109"/>
    </source>
</evidence>
<dbReference type="Pfam" id="PF00672">
    <property type="entry name" value="HAMP"/>
    <property type="match status" value="1"/>
</dbReference>
<evidence type="ECO:0000256" key="3">
    <source>
        <dbReference type="ARBA" id="ARBA00012438"/>
    </source>
</evidence>
<feature type="transmembrane region" description="Helical" evidence="11">
    <location>
        <begin position="163"/>
        <end position="183"/>
    </location>
</feature>
<dbReference type="RefSeq" id="WP_344740362.1">
    <property type="nucleotide sequence ID" value="NZ_BAABAY010000001.1"/>
</dbReference>
<gene>
    <name evidence="14" type="ORF">V8G58_05180</name>
</gene>
<dbReference type="PANTHER" id="PTHR45436:SF5">
    <property type="entry name" value="SENSOR HISTIDINE KINASE TRCS"/>
    <property type="match status" value="1"/>
</dbReference>
<dbReference type="Gene3D" id="3.30.565.10">
    <property type="entry name" value="Histidine kinase-like ATPase, C-terminal domain"/>
    <property type="match status" value="1"/>
</dbReference>
<dbReference type="EC" id="2.7.13.3" evidence="3"/>
<evidence type="ECO:0000256" key="8">
    <source>
        <dbReference type="ARBA" id="ARBA00022989"/>
    </source>
</evidence>
<dbReference type="PANTHER" id="PTHR45436">
    <property type="entry name" value="SENSOR HISTIDINE KINASE YKOH"/>
    <property type="match status" value="1"/>
</dbReference>
<keyword evidence="5" id="KW-0808">Transferase</keyword>
<dbReference type="SMART" id="SM00387">
    <property type="entry name" value="HATPase_c"/>
    <property type="match status" value="1"/>
</dbReference>
<accession>A0ABW7MXA5</accession>
<feature type="domain" description="HAMP" evidence="13">
    <location>
        <begin position="184"/>
        <end position="237"/>
    </location>
</feature>
<keyword evidence="6 11" id="KW-0812">Transmembrane</keyword>
<dbReference type="CDD" id="cd00082">
    <property type="entry name" value="HisKA"/>
    <property type="match status" value="1"/>
</dbReference>
<dbReference type="InterPro" id="IPR036097">
    <property type="entry name" value="HisK_dim/P_sf"/>
</dbReference>
<evidence type="ECO:0000256" key="5">
    <source>
        <dbReference type="ARBA" id="ARBA00022679"/>
    </source>
</evidence>
<protein>
    <recommendedName>
        <fullName evidence="3">histidine kinase</fullName>
        <ecNumber evidence="3">2.7.13.3</ecNumber>
    </recommendedName>
</protein>
<evidence type="ECO:0000313" key="15">
    <source>
        <dbReference type="Proteomes" id="UP001610100"/>
    </source>
</evidence>
<sequence>MNLSFRNRIALYYMIATAIIVAIIFGVVYFVVKNSMYDNLDKDLSFEASKHAGELQLQGDKITFFNKAEWEENEHREIQINPVFIQIADANGKTMDKSPNLKNDELPFKDAQSYGLHFNTFLKDKAIRQIQKPIQSNGETKGYLIAAISLEPSIMVLLNLRNILIISYLLLLSVLYFISRYLAGRSIIPVKNITNTTNRITKNNLNERVALPEYQDELYDLSTGINKLLQRIENAIERERQFTSDASHELRTPLATLRGNLEVLIRKPRTQQEYEEKIDYCLSEIDTMSDTIEQLLLLARLDSSQEQINEEQISLNILINDILKQHQNDITIKNLRVIFENKIRENIELPKYYATLILDNIISNAIKYSKNKQTIQIILYASKRQVMCKIQDEGIGIKSEDIPNIFNHFFRSDALNHKSITGNGLGLSIAQKSAESINAEIEVKSELGKGSIFIVYFNK</sequence>
<dbReference type="PRINTS" id="PR00344">
    <property type="entry name" value="BCTRLSENSOR"/>
</dbReference>
<comment type="subcellular location">
    <subcellularLocation>
        <location evidence="2">Membrane</location>
    </subcellularLocation>
</comment>
<evidence type="ECO:0000256" key="1">
    <source>
        <dbReference type="ARBA" id="ARBA00000085"/>
    </source>
</evidence>
<comment type="caution">
    <text evidence="14">The sequence shown here is derived from an EMBL/GenBank/DDBJ whole genome shotgun (WGS) entry which is preliminary data.</text>
</comment>
<dbReference type="EMBL" id="JBAWKB010000001">
    <property type="protein sequence ID" value="MFH6771320.1"/>
    <property type="molecule type" value="Genomic_DNA"/>
</dbReference>
<dbReference type="CDD" id="cd06225">
    <property type="entry name" value="HAMP"/>
    <property type="match status" value="1"/>
</dbReference>
<keyword evidence="15" id="KW-1185">Reference proteome</keyword>
<dbReference type="Proteomes" id="UP001610100">
    <property type="component" value="Unassembled WGS sequence"/>
</dbReference>
<dbReference type="InterPro" id="IPR003660">
    <property type="entry name" value="HAMP_dom"/>
</dbReference>